<protein>
    <recommendedName>
        <fullName evidence="3">Phage tail protein</fullName>
    </recommendedName>
</protein>
<gene>
    <name evidence="2" type="ORF">EZS27_005577</name>
    <name evidence="1" type="ORF">EZS27_006477</name>
</gene>
<evidence type="ECO:0000313" key="1">
    <source>
        <dbReference type="EMBL" id="KAA6345997.1"/>
    </source>
</evidence>
<organism evidence="2">
    <name type="scientific">termite gut metagenome</name>
    <dbReference type="NCBI Taxonomy" id="433724"/>
    <lineage>
        <taxon>unclassified sequences</taxon>
        <taxon>metagenomes</taxon>
        <taxon>organismal metagenomes</taxon>
    </lineage>
</organism>
<comment type="caution">
    <text evidence="2">The sequence shown here is derived from an EMBL/GenBank/DDBJ whole genome shotgun (WGS) entry which is preliminary data.</text>
</comment>
<dbReference type="InterPro" id="IPR010667">
    <property type="entry name" value="Phage_T4_Gp19"/>
</dbReference>
<dbReference type="AlphaFoldDB" id="A0A5J4SNL8"/>
<dbReference type="EMBL" id="SNRY01000147">
    <property type="protein sequence ID" value="KAA6345997.1"/>
    <property type="molecule type" value="Genomic_DNA"/>
</dbReference>
<dbReference type="Pfam" id="PF06841">
    <property type="entry name" value="Phage_T4_gp19"/>
    <property type="match status" value="1"/>
</dbReference>
<dbReference type="PANTHER" id="PTHR38009:SF1">
    <property type="entry name" value="CONSERVED HYPOTHETICAL PHAGE TAIL PROTEIN"/>
    <property type="match status" value="1"/>
</dbReference>
<name>A0A5J4SNL8_9ZZZZ</name>
<evidence type="ECO:0008006" key="3">
    <source>
        <dbReference type="Google" id="ProtNLM"/>
    </source>
</evidence>
<sequence>MDYYPPVAFYFTVEFIGLFTGTCAFKEVSGLTVEREIEAIQEGGCNDFEYKLPKYLKHTNLVLKRGFLPMSPNLKIWITQCVMGNLDFPLVLQTIIIKLLNSKGNPLHLWMCTGAYVVKYETSSLDSEKNEIVIETMELAYQSLSVDKYGISLSKLVS</sequence>
<accession>A0A5J4SNL8</accession>
<dbReference type="PANTHER" id="PTHR38009">
    <property type="entry name" value="CONSERVED HYPOTHETICAL PHAGE TAIL PROTEIN"/>
    <property type="match status" value="1"/>
</dbReference>
<reference evidence="2" key="1">
    <citation type="submission" date="2019-03" db="EMBL/GenBank/DDBJ databases">
        <title>Single cell metagenomics reveals metabolic interactions within the superorganism composed of flagellate Streblomastix strix and complex community of Bacteroidetes bacteria on its surface.</title>
        <authorList>
            <person name="Treitli S.C."/>
            <person name="Kolisko M."/>
            <person name="Husnik F."/>
            <person name="Keeling P."/>
            <person name="Hampl V."/>
        </authorList>
    </citation>
    <scope>NUCLEOTIDE SEQUENCE</scope>
    <source>
        <strain evidence="2">STM</strain>
    </source>
</reference>
<dbReference type="EMBL" id="SNRY01000112">
    <property type="protein sequence ID" value="KAA6346943.1"/>
    <property type="molecule type" value="Genomic_DNA"/>
</dbReference>
<dbReference type="NCBIfam" id="TIGR02241">
    <property type="entry name" value="conserved hypothetical phage tail region protein"/>
    <property type="match status" value="1"/>
</dbReference>
<proteinExistence type="predicted"/>
<dbReference type="GO" id="GO:0005198">
    <property type="term" value="F:structural molecule activity"/>
    <property type="evidence" value="ECO:0007669"/>
    <property type="project" value="InterPro"/>
</dbReference>
<evidence type="ECO:0000313" key="2">
    <source>
        <dbReference type="EMBL" id="KAA6346943.1"/>
    </source>
</evidence>
<dbReference type="InterPro" id="IPR011747">
    <property type="entry name" value="CHP02241"/>
</dbReference>